<dbReference type="PANTHER" id="PTHR23338">
    <property type="entry name" value="SMALL NUCLEAR RIBONUCLEOPROTEIN SM"/>
    <property type="match status" value="1"/>
</dbReference>
<feature type="domain" description="Sm" evidence="4">
    <location>
        <begin position="108"/>
        <end position="173"/>
    </location>
</feature>
<comment type="caution">
    <text evidence="5">The sequence shown here is derived from an EMBL/GenBank/DDBJ whole genome shotgun (WGS) entry which is preliminary data.</text>
</comment>
<dbReference type="InterPro" id="IPR001163">
    <property type="entry name" value="Sm_dom_euk/arc"/>
</dbReference>
<keyword evidence="2" id="KW-0508">mRNA splicing</keyword>
<keyword evidence="2" id="KW-0507">mRNA processing</keyword>
<evidence type="ECO:0000256" key="1">
    <source>
        <dbReference type="ARBA" id="ARBA00004123"/>
    </source>
</evidence>
<name>A0A8X6R0C5_NEPPI</name>
<protein>
    <submittedName>
        <fullName evidence="5">Small nuclear ribonucleoprotein Sm D1</fullName>
    </submittedName>
</protein>
<dbReference type="Pfam" id="PF01423">
    <property type="entry name" value="LSM"/>
    <property type="match status" value="1"/>
</dbReference>
<comment type="subcellular location">
    <subcellularLocation>
        <location evidence="1">Nucleus</location>
    </subcellularLocation>
</comment>
<organism evidence="5 6">
    <name type="scientific">Nephila pilipes</name>
    <name type="common">Giant wood spider</name>
    <name type="synonym">Nephila maculata</name>
    <dbReference type="NCBI Taxonomy" id="299642"/>
    <lineage>
        <taxon>Eukaryota</taxon>
        <taxon>Metazoa</taxon>
        <taxon>Ecdysozoa</taxon>
        <taxon>Arthropoda</taxon>
        <taxon>Chelicerata</taxon>
        <taxon>Arachnida</taxon>
        <taxon>Araneae</taxon>
        <taxon>Araneomorphae</taxon>
        <taxon>Entelegynae</taxon>
        <taxon>Araneoidea</taxon>
        <taxon>Nephilidae</taxon>
        <taxon>Nephila</taxon>
    </lineage>
</organism>
<sequence>MLLPSSTDHLVARRRSQAIWTPRRKAGIRLPAFDTKLGYLATKGHHESSSRISFCRDVSRITPKHWRTSYVTSHPTRYVPSGDFQNSLAFLFFIFRNLPGSNHFSFAPTRRKLKDETVTVELKNTTQVTGTITDVDVDMSTHLRNVKLSFKNRECVYLESIHVRGRKIRTIILPSDLPLETLLAD</sequence>
<keyword evidence="6" id="KW-1185">Reference proteome</keyword>
<evidence type="ECO:0000256" key="3">
    <source>
        <dbReference type="ARBA" id="ARBA00023242"/>
    </source>
</evidence>
<dbReference type="InterPro" id="IPR027141">
    <property type="entry name" value="LSm4/Sm_D1/D3"/>
</dbReference>
<dbReference type="Gene3D" id="2.30.30.100">
    <property type="match status" value="1"/>
</dbReference>
<dbReference type="OrthoDB" id="9626941at2759"/>
<dbReference type="AlphaFoldDB" id="A0A8X6R0C5"/>
<reference evidence="5" key="1">
    <citation type="submission" date="2020-08" db="EMBL/GenBank/DDBJ databases">
        <title>Multicomponent nature underlies the extraordinary mechanical properties of spider dragline silk.</title>
        <authorList>
            <person name="Kono N."/>
            <person name="Nakamura H."/>
            <person name="Mori M."/>
            <person name="Yoshida Y."/>
            <person name="Ohtoshi R."/>
            <person name="Malay A.D."/>
            <person name="Moran D.A.P."/>
            <person name="Tomita M."/>
            <person name="Numata K."/>
            <person name="Arakawa K."/>
        </authorList>
    </citation>
    <scope>NUCLEOTIDE SEQUENCE</scope>
</reference>
<dbReference type="SUPFAM" id="SSF50182">
    <property type="entry name" value="Sm-like ribonucleoproteins"/>
    <property type="match status" value="1"/>
</dbReference>
<evidence type="ECO:0000259" key="4">
    <source>
        <dbReference type="SMART" id="SM00651"/>
    </source>
</evidence>
<keyword evidence="3" id="KW-0539">Nucleus</keyword>
<evidence type="ECO:0000313" key="5">
    <source>
        <dbReference type="EMBL" id="GFU46140.1"/>
    </source>
</evidence>
<evidence type="ECO:0000313" key="6">
    <source>
        <dbReference type="Proteomes" id="UP000887013"/>
    </source>
</evidence>
<dbReference type="SMART" id="SM00651">
    <property type="entry name" value="Sm"/>
    <property type="match status" value="1"/>
</dbReference>
<gene>
    <name evidence="5" type="primary">SNRPD1</name>
    <name evidence="5" type="ORF">NPIL_445881</name>
</gene>
<dbReference type="GO" id="GO:0005681">
    <property type="term" value="C:spliceosomal complex"/>
    <property type="evidence" value="ECO:0007669"/>
    <property type="project" value="UniProtKB-KW"/>
</dbReference>
<accession>A0A8X6R0C5</accession>
<dbReference type="GO" id="GO:0006396">
    <property type="term" value="P:RNA processing"/>
    <property type="evidence" value="ECO:0007669"/>
    <property type="project" value="InterPro"/>
</dbReference>
<dbReference type="EMBL" id="BMAW01036861">
    <property type="protein sequence ID" value="GFU46140.1"/>
    <property type="molecule type" value="Genomic_DNA"/>
</dbReference>
<keyword evidence="2" id="KW-0747">Spliceosome</keyword>
<dbReference type="InterPro" id="IPR010920">
    <property type="entry name" value="LSM_dom_sf"/>
</dbReference>
<dbReference type="Proteomes" id="UP000887013">
    <property type="component" value="Unassembled WGS sequence"/>
</dbReference>
<keyword evidence="5" id="KW-0687">Ribonucleoprotein</keyword>
<proteinExistence type="predicted"/>
<evidence type="ECO:0000256" key="2">
    <source>
        <dbReference type="ARBA" id="ARBA00022728"/>
    </source>
</evidence>